<feature type="compositionally biased region" description="Basic and acidic residues" evidence="2">
    <location>
        <begin position="296"/>
        <end position="321"/>
    </location>
</feature>
<feature type="compositionally biased region" description="Polar residues" evidence="2">
    <location>
        <begin position="230"/>
        <end position="245"/>
    </location>
</feature>
<feature type="compositionally biased region" description="Low complexity" evidence="2">
    <location>
        <begin position="132"/>
        <end position="141"/>
    </location>
</feature>
<evidence type="ECO:0000313" key="3">
    <source>
        <dbReference type="EMBL" id="KAF7569944.1"/>
    </source>
</evidence>
<comment type="caution">
    <text evidence="4">The sequence shown here is derived from an EMBL/GenBank/DDBJ whole genome shotgun (WGS) entry which is preliminary data.</text>
</comment>
<dbReference type="Proteomes" id="UP000245464">
    <property type="component" value="Chromosome 6"/>
</dbReference>
<feature type="compositionally biased region" description="Basic and acidic residues" evidence="2">
    <location>
        <begin position="35"/>
        <end position="52"/>
    </location>
</feature>
<reference evidence="5" key="4">
    <citation type="journal article" date="2022" name="Microb. Genom.">
        <title>A global pangenome for the wheat fungal pathogen Pyrenophora tritici-repentis and prediction of effector protein structural homology.</title>
        <authorList>
            <person name="Moolhuijzen P.M."/>
            <person name="See P.T."/>
            <person name="Shi G."/>
            <person name="Powell H.R."/>
            <person name="Cockram J."/>
            <person name="Jorgensen L.N."/>
            <person name="Benslimane H."/>
            <person name="Strelkov S.E."/>
            <person name="Turner J."/>
            <person name="Liu Z."/>
            <person name="Moffat C.S."/>
        </authorList>
    </citation>
    <scope>NUCLEOTIDE SEQUENCE [LARGE SCALE GENOMIC DNA]</scope>
</reference>
<reference evidence="4" key="3">
    <citation type="journal article" date="2022" name="bioRxiv">
        <title>A global pangenome for the wheat fungal pathogen Pyrenophora tritici-repentis and prediction of effector protein structural homology.</title>
        <authorList>
            <person name="Moolhuijzen P."/>
            <person name="See P.T."/>
            <person name="Shi G."/>
            <person name="Powell H.R."/>
            <person name="Cockram J."/>
            <person name="Jorgensen L.N."/>
            <person name="Benslimane H."/>
            <person name="Strelkov S.E."/>
            <person name="Turner J."/>
            <person name="Liu Z."/>
            <person name="Moffat C.S."/>
        </authorList>
    </citation>
    <scope>NUCLEOTIDE SEQUENCE</scope>
    <source>
        <strain evidence="4">86-124</strain>
    </source>
</reference>
<dbReference type="Proteomes" id="UP000249757">
    <property type="component" value="Unassembled WGS sequence"/>
</dbReference>
<evidence type="ECO:0000256" key="2">
    <source>
        <dbReference type="SAM" id="MobiDB-lite"/>
    </source>
</evidence>
<evidence type="ECO:0000313" key="4">
    <source>
        <dbReference type="EMBL" id="KAI1509172.1"/>
    </source>
</evidence>
<feature type="compositionally biased region" description="Polar residues" evidence="2">
    <location>
        <begin position="197"/>
        <end position="207"/>
    </location>
</feature>
<feature type="region of interest" description="Disordered" evidence="2">
    <location>
        <begin position="272"/>
        <end position="321"/>
    </location>
</feature>
<feature type="compositionally biased region" description="Basic and acidic residues" evidence="2">
    <location>
        <begin position="119"/>
        <end position="131"/>
    </location>
</feature>
<organism evidence="4 5">
    <name type="scientific">Pyrenophora tritici-repentis</name>
    <dbReference type="NCBI Taxonomy" id="45151"/>
    <lineage>
        <taxon>Eukaryota</taxon>
        <taxon>Fungi</taxon>
        <taxon>Dikarya</taxon>
        <taxon>Ascomycota</taxon>
        <taxon>Pezizomycotina</taxon>
        <taxon>Dothideomycetes</taxon>
        <taxon>Pleosporomycetidae</taxon>
        <taxon>Pleosporales</taxon>
        <taxon>Pleosporineae</taxon>
        <taxon>Pleosporaceae</taxon>
        <taxon>Pyrenophora</taxon>
    </lineage>
</organism>
<feature type="compositionally biased region" description="Acidic residues" evidence="2">
    <location>
        <begin position="53"/>
        <end position="62"/>
    </location>
</feature>
<feature type="region of interest" description="Disordered" evidence="2">
    <location>
        <begin position="1"/>
        <end position="157"/>
    </location>
</feature>
<reference evidence="3" key="1">
    <citation type="journal article" date="2018" name="BMC Genomics">
        <title>Comparative genomics of the wheat fungal pathogen Pyrenophora tritici-repentis reveals chromosomal variations and genome plasticity.</title>
        <authorList>
            <person name="Moolhuijzen P."/>
            <person name="See P.T."/>
            <person name="Hane J.K."/>
            <person name="Shi G."/>
            <person name="Liu Z."/>
            <person name="Oliver R.P."/>
            <person name="Moffat C.S."/>
        </authorList>
    </citation>
    <scope>NUCLEOTIDE SEQUENCE [LARGE SCALE GENOMIC DNA]</scope>
    <source>
        <strain evidence="3">M4</strain>
    </source>
</reference>
<proteinExistence type="predicted"/>
<feature type="coiled-coil region" evidence="1">
    <location>
        <begin position="435"/>
        <end position="507"/>
    </location>
</feature>
<reference evidence="4" key="2">
    <citation type="submission" date="2021-05" db="EMBL/GenBank/DDBJ databases">
        <authorList>
            <person name="Moolhuijzen P.M."/>
            <person name="Moffat C.S."/>
        </authorList>
    </citation>
    <scope>NUCLEOTIDE SEQUENCE</scope>
    <source>
        <strain evidence="4">86-124</strain>
    </source>
</reference>
<sequence length="533" mass="61032">MSTNSPRVTGVHDNGLPGMRVADSRNKLGDGIQDTQHRDTSETSDRCEHGGEYSDEESDGSDMSETGGDVGSDTMDRSEKGSFYESNHRTEDFHSERGSFYDSDRGTEDARSETGVTYDSDHRTEDVHSEYGSEYSSSAESMVDAESVHLQEQQHQPSGITYNQKVLYAPNKVAEAAPANQTPNLVIKIHQDRYIDQQASASRSQSHTQKDIFDQDQRIEADDVRHEQELQAQPTNDCYPQQNGQRELEQAFSRQPPEGRDVRLQNIQAAQGFPRAAVPSSEPDTATDLDFPESNFDDKSEYSADYHNGESETRAYEAENHRPEIAMRRPELTSNMRESEEQRFPLMNVDTNTITTEQRNPQVWQEVQSPTASLENLEINTEFAQRRRFLSHLKEKQRQEEIAAEEEALQLYAQHRETRQDLMWLDFEEGKQQRAANARRRVFETAQAREEYQEEEVDEQVPCTLQTAQAAYEKGIHAAQEQSKLQALEARKAKEEEQQSIADEEARRNVDIAARRAEEAWQIQEEDRQEAER</sequence>
<feature type="region of interest" description="Disordered" evidence="2">
    <location>
        <begin position="197"/>
        <end position="216"/>
    </location>
</feature>
<evidence type="ECO:0000313" key="5">
    <source>
        <dbReference type="Proteomes" id="UP000249757"/>
    </source>
</evidence>
<feature type="region of interest" description="Disordered" evidence="2">
    <location>
        <begin position="226"/>
        <end position="256"/>
    </location>
</feature>
<name>A0A2W1CT08_9PLEO</name>
<gene>
    <name evidence="4" type="ORF">Ptr86124_011712</name>
    <name evidence="3" type="ORF">PtrM4_123590</name>
</gene>
<dbReference type="EMBL" id="NRDI02000021">
    <property type="protein sequence ID" value="KAI1509172.1"/>
    <property type="molecule type" value="Genomic_DNA"/>
</dbReference>
<dbReference type="EMBL" id="NQIK02000006">
    <property type="protein sequence ID" value="KAF7569944.1"/>
    <property type="molecule type" value="Genomic_DNA"/>
</dbReference>
<protein>
    <submittedName>
        <fullName evidence="3">TolA, Membrane protein involved in colicin uptake</fullName>
    </submittedName>
</protein>
<keyword evidence="5" id="KW-1185">Reference proteome</keyword>
<keyword evidence="1" id="KW-0175">Coiled coil</keyword>
<accession>A0A2W1CT08</accession>
<feature type="compositionally biased region" description="Basic and acidic residues" evidence="2">
    <location>
        <begin position="74"/>
        <end position="112"/>
    </location>
</feature>
<evidence type="ECO:0000256" key="1">
    <source>
        <dbReference type="SAM" id="Coils"/>
    </source>
</evidence>
<dbReference type="AlphaFoldDB" id="A0A2W1CT08"/>